<accession>A0ABW5X7V6</accession>
<evidence type="ECO:0000313" key="2">
    <source>
        <dbReference type="Proteomes" id="UP001597438"/>
    </source>
</evidence>
<organism evidence="1 2">
    <name type="scientific">Christiangramia antarctica</name>
    <dbReference type="NCBI Taxonomy" id="2058158"/>
    <lineage>
        <taxon>Bacteria</taxon>
        <taxon>Pseudomonadati</taxon>
        <taxon>Bacteroidota</taxon>
        <taxon>Flavobacteriia</taxon>
        <taxon>Flavobacteriales</taxon>
        <taxon>Flavobacteriaceae</taxon>
        <taxon>Christiangramia</taxon>
    </lineage>
</organism>
<dbReference type="RefSeq" id="WP_251738936.1">
    <property type="nucleotide sequence ID" value="NZ_JBHUOJ010000032.1"/>
</dbReference>
<keyword evidence="2" id="KW-1185">Reference proteome</keyword>
<protein>
    <submittedName>
        <fullName evidence="1">Histidine kinase</fullName>
    </submittedName>
</protein>
<dbReference type="EMBL" id="JBHUOJ010000032">
    <property type="protein sequence ID" value="MFD2834439.1"/>
    <property type="molecule type" value="Genomic_DNA"/>
</dbReference>
<dbReference type="Proteomes" id="UP001597438">
    <property type="component" value="Unassembled WGS sequence"/>
</dbReference>
<keyword evidence="1" id="KW-0418">Kinase</keyword>
<gene>
    <name evidence="1" type="ORF">ACFSYS_14195</name>
</gene>
<dbReference type="GO" id="GO:0016301">
    <property type="term" value="F:kinase activity"/>
    <property type="evidence" value="ECO:0007669"/>
    <property type="project" value="UniProtKB-KW"/>
</dbReference>
<keyword evidence="1" id="KW-0808">Transferase</keyword>
<sequence length="289" mass="33679">MSNLLSNTSQLYRISYEAFSKFANDINRCKSLKEVGEVCTRHLKYLLNFRVIRIAMEQKGKYFVFEIAKNKIWYNIVENDALLDYENNLFENEIPIYTFEIPERLIKDKFDLTPMCNPVLWGWCFNKYDHKISVSLLADDEKMFATGDIDILNLVVDSIQAKFHELYLKKQLADRNKNLSEAYKTIKQKNHQIQSIVENQKEIITQRTKEIAQKNAKLLHISALNAHNVREPLSRIQGVIQLFALFDDESCRSELIPKLEQSVAEMDDVLKEVIQTATKELGHLKASEL</sequence>
<comment type="caution">
    <text evidence="1">The sequence shown here is derived from an EMBL/GenBank/DDBJ whole genome shotgun (WGS) entry which is preliminary data.</text>
</comment>
<reference evidence="2" key="1">
    <citation type="journal article" date="2019" name="Int. J. Syst. Evol. Microbiol.">
        <title>The Global Catalogue of Microorganisms (GCM) 10K type strain sequencing project: providing services to taxonomists for standard genome sequencing and annotation.</title>
        <authorList>
            <consortium name="The Broad Institute Genomics Platform"/>
            <consortium name="The Broad Institute Genome Sequencing Center for Infectious Disease"/>
            <person name="Wu L."/>
            <person name="Ma J."/>
        </authorList>
    </citation>
    <scope>NUCLEOTIDE SEQUENCE [LARGE SCALE GENOMIC DNA]</scope>
    <source>
        <strain evidence="2">KCTC 52925</strain>
    </source>
</reference>
<proteinExistence type="predicted"/>
<name>A0ABW5X7V6_9FLAO</name>
<evidence type="ECO:0000313" key="1">
    <source>
        <dbReference type="EMBL" id="MFD2834439.1"/>
    </source>
</evidence>